<protein>
    <submittedName>
        <fullName evidence="1">Uncharacterized protein</fullName>
    </submittedName>
</protein>
<dbReference type="OrthoDB" id="1741156at2759"/>
<keyword evidence="2" id="KW-1185">Reference proteome</keyword>
<organism evidence="1 2">
    <name type="scientific">Artemisia annua</name>
    <name type="common">Sweet wormwood</name>
    <dbReference type="NCBI Taxonomy" id="35608"/>
    <lineage>
        <taxon>Eukaryota</taxon>
        <taxon>Viridiplantae</taxon>
        <taxon>Streptophyta</taxon>
        <taxon>Embryophyta</taxon>
        <taxon>Tracheophyta</taxon>
        <taxon>Spermatophyta</taxon>
        <taxon>Magnoliopsida</taxon>
        <taxon>eudicotyledons</taxon>
        <taxon>Gunneridae</taxon>
        <taxon>Pentapetalae</taxon>
        <taxon>asterids</taxon>
        <taxon>campanulids</taxon>
        <taxon>Asterales</taxon>
        <taxon>Asteraceae</taxon>
        <taxon>Asteroideae</taxon>
        <taxon>Anthemideae</taxon>
        <taxon>Artemisiinae</taxon>
        <taxon>Artemisia</taxon>
    </lineage>
</organism>
<evidence type="ECO:0000313" key="2">
    <source>
        <dbReference type="Proteomes" id="UP000245207"/>
    </source>
</evidence>
<dbReference type="EMBL" id="PKPP01002350">
    <property type="protein sequence ID" value="PWA75818.1"/>
    <property type="molecule type" value="Genomic_DNA"/>
</dbReference>
<gene>
    <name evidence="1" type="ORF">CTI12_AA215540</name>
</gene>
<dbReference type="Proteomes" id="UP000245207">
    <property type="component" value="Unassembled WGS sequence"/>
</dbReference>
<dbReference type="AlphaFoldDB" id="A0A2U1NQR8"/>
<reference evidence="1 2" key="1">
    <citation type="journal article" date="2018" name="Mol. Plant">
        <title>The genome of Artemisia annua provides insight into the evolution of Asteraceae family and artemisinin biosynthesis.</title>
        <authorList>
            <person name="Shen Q."/>
            <person name="Zhang L."/>
            <person name="Liao Z."/>
            <person name="Wang S."/>
            <person name="Yan T."/>
            <person name="Shi P."/>
            <person name="Liu M."/>
            <person name="Fu X."/>
            <person name="Pan Q."/>
            <person name="Wang Y."/>
            <person name="Lv Z."/>
            <person name="Lu X."/>
            <person name="Zhang F."/>
            <person name="Jiang W."/>
            <person name="Ma Y."/>
            <person name="Chen M."/>
            <person name="Hao X."/>
            <person name="Li L."/>
            <person name="Tang Y."/>
            <person name="Lv G."/>
            <person name="Zhou Y."/>
            <person name="Sun X."/>
            <person name="Brodelius P.E."/>
            <person name="Rose J.K.C."/>
            <person name="Tang K."/>
        </authorList>
    </citation>
    <scope>NUCLEOTIDE SEQUENCE [LARGE SCALE GENOMIC DNA]</scope>
    <source>
        <strain evidence="2">cv. Huhao1</strain>
        <tissue evidence="1">Leaf</tissue>
    </source>
</reference>
<proteinExistence type="predicted"/>
<sequence length="100" mass="11348">MLTCMCAVGISDIVDEHRQHKTHCGTGMGSIFTEYNPFTQKKNWNGEQRVNDLHAFLPLPLVNIITFKNVKGCDDAKQELENMVIVFDPFGPDVHNWTQA</sequence>
<comment type="caution">
    <text evidence="1">The sequence shown here is derived from an EMBL/GenBank/DDBJ whole genome shotgun (WGS) entry which is preliminary data.</text>
</comment>
<evidence type="ECO:0000313" key="1">
    <source>
        <dbReference type="EMBL" id="PWA75818.1"/>
    </source>
</evidence>
<accession>A0A2U1NQR8</accession>
<name>A0A2U1NQR8_ARTAN</name>